<dbReference type="Pfam" id="PF13565">
    <property type="entry name" value="HTH_32"/>
    <property type="match status" value="1"/>
</dbReference>
<feature type="region of interest" description="Disordered" evidence="1">
    <location>
        <begin position="1"/>
        <end position="43"/>
    </location>
</feature>
<reference evidence="2 3" key="1">
    <citation type="submission" date="2018-10" db="EMBL/GenBank/DDBJ databases">
        <title>Isolation from cow dung.</title>
        <authorList>
            <person name="Ling L."/>
        </authorList>
    </citation>
    <scope>NUCLEOTIDE SEQUENCE [LARGE SCALE GENOMIC DNA]</scope>
    <source>
        <strain evidence="2 3">NEAU-LL90</strain>
    </source>
</reference>
<protein>
    <submittedName>
        <fullName evidence="2">Helix-turn-helix domain-containing protein</fullName>
    </submittedName>
</protein>
<dbReference type="RefSeq" id="WP_122191753.1">
    <property type="nucleotide sequence ID" value="NZ_RFFH01000024.1"/>
</dbReference>
<feature type="compositionally biased region" description="Basic and acidic residues" evidence="1">
    <location>
        <begin position="59"/>
        <end position="68"/>
    </location>
</feature>
<sequence>MSRDIGNTHRTENGCQACRPPAWSSPPSSSNTAPRPRSPAPTCISPGWVSKLVARYHAEDDTALEPRSRRPHTSPNATPPHVVDLIIGLRRDLAARGLDAGPHTIAWHLRHHHGHTVSPATISRT</sequence>
<dbReference type="EMBL" id="RFFH01000024">
    <property type="protein sequence ID" value="RMI28163.1"/>
    <property type="molecule type" value="Genomic_DNA"/>
</dbReference>
<dbReference type="Proteomes" id="UP000279275">
    <property type="component" value="Unassembled WGS sequence"/>
</dbReference>
<dbReference type="InterPro" id="IPR009057">
    <property type="entry name" value="Homeodomain-like_sf"/>
</dbReference>
<evidence type="ECO:0000313" key="2">
    <source>
        <dbReference type="EMBL" id="RMI28163.1"/>
    </source>
</evidence>
<dbReference type="AlphaFoldDB" id="A0A3M2KVB6"/>
<organism evidence="2 3">
    <name type="scientific">Nocardia stercoris</name>
    <dbReference type="NCBI Taxonomy" id="2483361"/>
    <lineage>
        <taxon>Bacteria</taxon>
        <taxon>Bacillati</taxon>
        <taxon>Actinomycetota</taxon>
        <taxon>Actinomycetes</taxon>
        <taxon>Mycobacteriales</taxon>
        <taxon>Nocardiaceae</taxon>
        <taxon>Nocardia</taxon>
    </lineage>
</organism>
<feature type="region of interest" description="Disordered" evidence="1">
    <location>
        <begin position="59"/>
        <end position="80"/>
    </location>
</feature>
<dbReference type="SUPFAM" id="SSF46689">
    <property type="entry name" value="Homeodomain-like"/>
    <property type="match status" value="1"/>
</dbReference>
<gene>
    <name evidence="2" type="ORF">EBN03_31155</name>
</gene>
<evidence type="ECO:0000313" key="3">
    <source>
        <dbReference type="Proteomes" id="UP000279275"/>
    </source>
</evidence>
<evidence type="ECO:0000256" key="1">
    <source>
        <dbReference type="SAM" id="MobiDB-lite"/>
    </source>
</evidence>
<accession>A0A3M2KVB6</accession>
<proteinExistence type="predicted"/>
<comment type="caution">
    <text evidence="2">The sequence shown here is derived from an EMBL/GenBank/DDBJ whole genome shotgun (WGS) entry which is preliminary data.</text>
</comment>
<keyword evidence="3" id="KW-1185">Reference proteome</keyword>
<dbReference type="OrthoDB" id="568335at2"/>
<name>A0A3M2KVB6_9NOCA</name>
<feature type="compositionally biased region" description="Low complexity" evidence="1">
    <location>
        <begin position="19"/>
        <end position="35"/>
    </location>
</feature>
<feature type="compositionally biased region" description="Basic and acidic residues" evidence="1">
    <location>
        <begin position="1"/>
        <end position="12"/>
    </location>
</feature>